<comment type="caution">
    <text evidence="2">The sequence shown here is derived from an EMBL/GenBank/DDBJ whole genome shotgun (WGS) entry which is preliminary data.</text>
</comment>
<keyword evidence="1" id="KW-0812">Transmembrane</keyword>
<organism evidence="2 3">
    <name type="scientific">Sphaerisporangium flaviroseum</name>
    <dbReference type="NCBI Taxonomy" id="509199"/>
    <lineage>
        <taxon>Bacteria</taxon>
        <taxon>Bacillati</taxon>
        <taxon>Actinomycetota</taxon>
        <taxon>Actinomycetes</taxon>
        <taxon>Streptosporangiales</taxon>
        <taxon>Streptosporangiaceae</taxon>
        <taxon>Sphaerisporangium</taxon>
    </lineage>
</organism>
<feature type="transmembrane region" description="Helical" evidence="1">
    <location>
        <begin position="83"/>
        <end position="103"/>
    </location>
</feature>
<evidence type="ECO:0000313" key="2">
    <source>
        <dbReference type="EMBL" id="GAA3804212.1"/>
    </source>
</evidence>
<accession>A0ABP7HTU6</accession>
<keyword evidence="1" id="KW-0472">Membrane</keyword>
<name>A0ABP7HTU6_9ACTN</name>
<gene>
    <name evidence="2" type="ORF">GCM10022226_25030</name>
</gene>
<keyword evidence="1" id="KW-1133">Transmembrane helix</keyword>
<dbReference type="EMBL" id="BAAAZR010000004">
    <property type="protein sequence ID" value="GAA3804212.1"/>
    <property type="molecule type" value="Genomic_DNA"/>
</dbReference>
<reference evidence="3" key="1">
    <citation type="journal article" date="2019" name="Int. J. Syst. Evol. Microbiol.">
        <title>The Global Catalogue of Microorganisms (GCM) 10K type strain sequencing project: providing services to taxonomists for standard genome sequencing and annotation.</title>
        <authorList>
            <consortium name="The Broad Institute Genomics Platform"/>
            <consortium name="The Broad Institute Genome Sequencing Center for Infectious Disease"/>
            <person name="Wu L."/>
            <person name="Ma J."/>
        </authorList>
    </citation>
    <scope>NUCLEOTIDE SEQUENCE [LARGE SCALE GENOMIC DNA]</scope>
    <source>
        <strain evidence="3">JCM 16908</strain>
    </source>
</reference>
<evidence type="ECO:0000313" key="3">
    <source>
        <dbReference type="Proteomes" id="UP001500888"/>
    </source>
</evidence>
<evidence type="ECO:0000256" key="1">
    <source>
        <dbReference type="SAM" id="Phobius"/>
    </source>
</evidence>
<dbReference type="Proteomes" id="UP001500888">
    <property type="component" value="Unassembled WGS sequence"/>
</dbReference>
<feature type="transmembrane region" description="Helical" evidence="1">
    <location>
        <begin position="51"/>
        <end position="71"/>
    </location>
</feature>
<sequence>MRHFLGLLLGVVVTAILLAGTGWASQDAYRGMTSVAAGAASAVDPVRDTKALIGLAAMLVAGLILGLVMAGRVSPLATFVPSMALLAWTVIYALDVNRALGLAPVDPSMNPMIVQSGKGMQELLGMGIFAMLGIALFIPVLMPSRWAGRQRELEEVYEEEPPAQPAGGGYY</sequence>
<protein>
    <submittedName>
        <fullName evidence="2">Uncharacterized protein</fullName>
    </submittedName>
</protein>
<dbReference type="RefSeq" id="WP_344938136.1">
    <property type="nucleotide sequence ID" value="NZ_BAAAZR010000004.1"/>
</dbReference>
<keyword evidence="3" id="KW-1185">Reference proteome</keyword>
<feature type="transmembrane region" description="Helical" evidence="1">
    <location>
        <begin position="123"/>
        <end position="142"/>
    </location>
</feature>
<proteinExistence type="predicted"/>